<name>A0A3B5R4I3_XIPMA</name>
<proteinExistence type="predicted"/>
<dbReference type="InParanoid" id="A0A3B5R4I3"/>
<organism evidence="3 4">
    <name type="scientific">Xiphophorus maculatus</name>
    <name type="common">Southern platyfish</name>
    <name type="synonym">Platypoecilus maculatus</name>
    <dbReference type="NCBI Taxonomy" id="8083"/>
    <lineage>
        <taxon>Eukaryota</taxon>
        <taxon>Metazoa</taxon>
        <taxon>Chordata</taxon>
        <taxon>Craniata</taxon>
        <taxon>Vertebrata</taxon>
        <taxon>Euteleostomi</taxon>
        <taxon>Actinopterygii</taxon>
        <taxon>Neopterygii</taxon>
        <taxon>Teleostei</taxon>
        <taxon>Neoteleostei</taxon>
        <taxon>Acanthomorphata</taxon>
        <taxon>Ovalentaria</taxon>
        <taxon>Atherinomorphae</taxon>
        <taxon>Cyprinodontiformes</taxon>
        <taxon>Poeciliidae</taxon>
        <taxon>Poeciliinae</taxon>
        <taxon>Xiphophorus</taxon>
    </lineage>
</organism>
<dbReference type="InterPro" id="IPR032549">
    <property type="entry name" value="DUF4939"/>
</dbReference>
<dbReference type="Gene3D" id="2.40.70.10">
    <property type="entry name" value="Acid Proteases"/>
    <property type="match status" value="1"/>
</dbReference>
<dbReference type="STRING" id="8083.ENSXMAP00000038164"/>
<dbReference type="PANTHER" id="PTHR15503">
    <property type="entry name" value="LDOC1 RELATED"/>
    <property type="match status" value="1"/>
</dbReference>
<evidence type="ECO:0000313" key="4">
    <source>
        <dbReference type="Proteomes" id="UP000002852"/>
    </source>
</evidence>
<reference evidence="4" key="1">
    <citation type="submission" date="2012-01" db="EMBL/GenBank/DDBJ databases">
        <authorList>
            <person name="Walter R."/>
            <person name="Schartl M."/>
            <person name="Warren W."/>
        </authorList>
    </citation>
    <scope>NUCLEOTIDE SEQUENCE [LARGE SCALE GENOMIC DNA]</scope>
    <source>
        <strain evidence="4">JP 163 A</strain>
    </source>
</reference>
<dbReference type="InterPro" id="IPR021109">
    <property type="entry name" value="Peptidase_aspartic_dom_sf"/>
</dbReference>
<accession>A0A3B5R4I3</accession>
<dbReference type="Ensembl" id="ENSXMAT00000040160.1">
    <property type="protein sequence ID" value="ENSXMAP00000038164.1"/>
    <property type="gene ID" value="ENSXMAG00000022731.1"/>
</dbReference>
<dbReference type="InterPro" id="IPR032567">
    <property type="entry name" value="RTL1-rel"/>
</dbReference>
<feature type="region of interest" description="Disordered" evidence="1">
    <location>
        <begin position="265"/>
        <end position="310"/>
    </location>
</feature>
<dbReference type="Pfam" id="PF08284">
    <property type="entry name" value="RVP_2"/>
    <property type="match status" value="1"/>
</dbReference>
<evidence type="ECO:0000313" key="3">
    <source>
        <dbReference type="Ensembl" id="ENSXMAP00000038164.1"/>
    </source>
</evidence>
<feature type="region of interest" description="Disordered" evidence="1">
    <location>
        <begin position="67"/>
        <end position="100"/>
    </location>
</feature>
<dbReference type="Gene3D" id="3.10.10.10">
    <property type="entry name" value="HIV Type 1 Reverse Transcriptase, subunit A, domain 1"/>
    <property type="match status" value="1"/>
</dbReference>
<dbReference type="SUPFAM" id="SSF56672">
    <property type="entry name" value="DNA/RNA polymerases"/>
    <property type="match status" value="1"/>
</dbReference>
<dbReference type="AlphaFoldDB" id="A0A3B5R4I3"/>
<feature type="compositionally biased region" description="Low complexity" evidence="1">
    <location>
        <begin position="74"/>
        <end position="83"/>
    </location>
</feature>
<dbReference type="Pfam" id="PF16297">
    <property type="entry name" value="DUF4939"/>
    <property type="match status" value="1"/>
</dbReference>
<evidence type="ECO:0000259" key="2">
    <source>
        <dbReference type="Pfam" id="PF16297"/>
    </source>
</evidence>
<feature type="compositionally biased region" description="Low complexity" evidence="1">
    <location>
        <begin position="272"/>
        <end position="286"/>
    </location>
</feature>
<feature type="domain" description="DUF4939" evidence="2">
    <location>
        <begin position="100"/>
        <end position="181"/>
    </location>
</feature>
<dbReference type="GeneTree" id="ENSGT00950000183173"/>
<dbReference type="CDD" id="cd00303">
    <property type="entry name" value="retropepsin_like"/>
    <property type="match status" value="1"/>
</dbReference>
<reference evidence="3" key="4">
    <citation type="submission" date="2025-09" db="UniProtKB">
        <authorList>
            <consortium name="Ensembl"/>
        </authorList>
    </citation>
    <scope>IDENTIFICATION</scope>
    <source>
        <strain evidence="3">JP 163 A</strain>
    </source>
</reference>
<sequence length="678" mass="74765">MWVRKLKLTMTEHSGHATTSADAIRRAISDQQALIQSHDAALRELGSRQAETNRRLTELSNFLQNSVPQDANQSSVSPSAPSLVPDPPVRSGFSEVRPATPDKFSGDIKKVKGFILQCTIVFNHSPQSFPDDDRKISYVLSLLTGRALEWAEARFTTTANYGCTYPEFLNELKQVFCQETEGTSSSRDLHGLKQGQKSVSDFAIDFRIKAAASGWNVVALKSAFFHGLNEQIKDELATLDEPESLNDFINLAIRLDNRIRARARERTRRVSSPRAFLTSSRSSAQHSPPPPAPGVEPMQIGNTRLTPEERQRRLRSRLCIYCGEPNHVIANLKAGRLPASSTPKPRLTFPVTLFTDNDSLSVSVLIDSGCEQNLISSDIIHQLSVPTEPLSVPLRVAALDGKGLPQITHRTKPLRLLISGNHTEEIIFYVFPTTSSPIVLGFNWLFTHNPQIDWVEGRIGSWSSKCHTTCLRSAVPLQSTRSTIDEVDPPDVTSVPSEYHELITVFSKDKALSLPPHRPYDCAIDLLPGAPLPNSRLYNISRAERQAMEDYINKSLAAGIIRTSSSPLGAGFFFVGKKDGSLRPCIDYRGLNQITIKNKYPLPLLSSISCCSLAVLAKNSPSQIPCESVPPSLWITYLLCPPSTLSVLPVRRFSPYYSNPASPVGSKTTRSSAPVFAS</sequence>
<protein>
    <recommendedName>
        <fullName evidence="2">DUF4939 domain-containing protein</fullName>
    </recommendedName>
</protein>
<dbReference type="InterPro" id="IPR043502">
    <property type="entry name" value="DNA/RNA_pol_sf"/>
</dbReference>
<dbReference type="PANTHER" id="PTHR15503:SF36">
    <property type="entry name" value="RETROTRANSPOSON GAG-LIKE PROTEIN 5"/>
    <property type="match status" value="1"/>
</dbReference>
<dbReference type="OMA" id="WSESTIL"/>
<dbReference type="Proteomes" id="UP000002852">
    <property type="component" value="Unassembled WGS sequence"/>
</dbReference>
<reference evidence="3" key="3">
    <citation type="submission" date="2025-08" db="UniProtKB">
        <authorList>
            <consortium name="Ensembl"/>
        </authorList>
    </citation>
    <scope>IDENTIFICATION</scope>
    <source>
        <strain evidence="3">JP 163 A</strain>
    </source>
</reference>
<reference evidence="4" key="2">
    <citation type="journal article" date="2013" name="Nat. Genet.">
        <title>The genome of the platyfish, Xiphophorus maculatus, provides insights into evolutionary adaptation and several complex traits.</title>
        <authorList>
            <person name="Schartl M."/>
            <person name="Walter R.B."/>
            <person name="Shen Y."/>
            <person name="Garcia T."/>
            <person name="Catchen J."/>
            <person name="Amores A."/>
            <person name="Braasch I."/>
            <person name="Chalopin D."/>
            <person name="Volff J.N."/>
            <person name="Lesch K.P."/>
            <person name="Bisazza A."/>
            <person name="Minx P."/>
            <person name="Hillier L."/>
            <person name="Wilson R.K."/>
            <person name="Fuerstenberg S."/>
            <person name="Boore J."/>
            <person name="Searle S."/>
            <person name="Postlethwait J.H."/>
            <person name="Warren W.C."/>
        </authorList>
    </citation>
    <scope>NUCLEOTIDE SEQUENCE [LARGE SCALE GENOMIC DNA]</scope>
    <source>
        <strain evidence="4">JP 163 A</strain>
    </source>
</reference>
<keyword evidence="4" id="KW-1185">Reference proteome</keyword>
<evidence type="ECO:0000256" key="1">
    <source>
        <dbReference type="SAM" id="MobiDB-lite"/>
    </source>
</evidence>